<keyword evidence="3" id="KW-0133">Cell shape</keyword>
<reference evidence="7 8" key="1">
    <citation type="journal article" date="2016" name="Nat. Commun.">
        <title>Thousands of microbial genomes shed light on interconnected biogeochemical processes in an aquifer system.</title>
        <authorList>
            <person name="Anantharaman K."/>
            <person name="Brown C.T."/>
            <person name="Hug L.A."/>
            <person name="Sharon I."/>
            <person name="Castelle C.J."/>
            <person name="Probst A.J."/>
            <person name="Thomas B.C."/>
            <person name="Singh A."/>
            <person name="Wilkins M.J."/>
            <person name="Karaoz U."/>
            <person name="Brodie E.L."/>
            <person name="Williams K.H."/>
            <person name="Hubbard S.S."/>
            <person name="Banfield J.F."/>
        </authorList>
    </citation>
    <scope>NUCLEOTIDE SEQUENCE [LARGE SCALE GENOMIC DNA]</scope>
</reference>
<proteinExistence type="inferred from homology"/>
<dbReference type="Proteomes" id="UP000176389">
    <property type="component" value="Unassembled WGS sequence"/>
</dbReference>
<comment type="similarity">
    <text evidence="1">Belongs to the FemABX family.</text>
</comment>
<dbReference type="SUPFAM" id="SSF55729">
    <property type="entry name" value="Acyl-CoA N-acyltransferases (Nat)"/>
    <property type="match status" value="1"/>
</dbReference>
<sequence>MDPFNPTTQQPNNPVTYTDIRQSQLWSKYLEELGWETEKLTSDSFAYRKKVPILGTIIKIPRVTLPLPLKQIDELTKRRDVFFTKLETTIETGQSNLENILSLLKTNGFAADRWALSPTRTIQIDLTKSEAELLKNMEKDTRYSIRLAARRGVQVKQTDDLEEFKNLYFDTAKRKKFWPAKRELETLWKVFSKEKRANILTAYYNNKALASTILLDSNRVGYYYHAASSPEHREAMAPYLLLWQAMRFLKKRGCKNFDLEGIYDPRNLVTKKWKGFTLFKRGFGGREVEYIGSFVKYHKLWAKILFLPTRFF</sequence>
<evidence type="ECO:0008006" key="9">
    <source>
        <dbReference type="Google" id="ProtNLM"/>
    </source>
</evidence>
<dbReference type="InterPro" id="IPR050644">
    <property type="entry name" value="PG_Glycine_Bridge_Synth"/>
</dbReference>
<dbReference type="PANTHER" id="PTHR36174">
    <property type="entry name" value="LIPID II:GLYCINE GLYCYLTRANSFERASE"/>
    <property type="match status" value="1"/>
</dbReference>
<evidence type="ECO:0000256" key="6">
    <source>
        <dbReference type="ARBA" id="ARBA00023316"/>
    </source>
</evidence>
<protein>
    <recommendedName>
        <fullName evidence="9">BioF2-like acetyltransferase domain-containing protein</fullName>
    </recommendedName>
</protein>
<dbReference type="PROSITE" id="PS51191">
    <property type="entry name" value="FEMABX"/>
    <property type="match status" value="1"/>
</dbReference>
<keyword evidence="2" id="KW-0808">Transferase</keyword>
<organism evidence="7 8">
    <name type="scientific">Candidatus Woykebacteria bacterium RBG_16_43_9</name>
    <dbReference type="NCBI Taxonomy" id="1802596"/>
    <lineage>
        <taxon>Bacteria</taxon>
        <taxon>Candidatus Woykeibacteriota</taxon>
    </lineage>
</organism>
<evidence type="ECO:0000313" key="8">
    <source>
        <dbReference type="Proteomes" id="UP000176389"/>
    </source>
</evidence>
<dbReference type="PANTHER" id="PTHR36174:SF1">
    <property type="entry name" value="LIPID II:GLYCINE GLYCYLTRANSFERASE"/>
    <property type="match status" value="1"/>
</dbReference>
<evidence type="ECO:0000313" key="7">
    <source>
        <dbReference type="EMBL" id="OGY25511.1"/>
    </source>
</evidence>
<evidence type="ECO:0000256" key="4">
    <source>
        <dbReference type="ARBA" id="ARBA00022984"/>
    </source>
</evidence>
<dbReference type="Pfam" id="PF02388">
    <property type="entry name" value="FemAB"/>
    <property type="match status" value="2"/>
</dbReference>
<dbReference type="AlphaFoldDB" id="A0A1G1WD01"/>
<dbReference type="GO" id="GO:0071555">
    <property type="term" value="P:cell wall organization"/>
    <property type="evidence" value="ECO:0007669"/>
    <property type="project" value="UniProtKB-KW"/>
</dbReference>
<dbReference type="EMBL" id="MHCS01000045">
    <property type="protein sequence ID" value="OGY25511.1"/>
    <property type="molecule type" value="Genomic_DNA"/>
</dbReference>
<dbReference type="Gene3D" id="3.40.630.30">
    <property type="match status" value="1"/>
</dbReference>
<evidence type="ECO:0000256" key="2">
    <source>
        <dbReference type="ARBA" id="ARBA00022679"/>
    </source>
</evidence>
<gene>
    <name evidence="7" type="ORF">A2Z11_03735</name>
</gene>
<name>A0A1G1WD01_9BACT</name>
<evidence type="ECO:0000256" key="1">
    <source>
        <dbReference type="ARBA" id="ARBA00009943"/>
    </source>
</evidence>
<keyword evidence="4" id="KW-0573">Peptidoglycan synthesis</keyword>
<keyword evidence="5" id="KW-0012">Acyltransferase</keyword>
<comment type="caution">
    <text evidence="7">The sequence shown here is derived from an EMBL/GenBank/DDBJ whole genome shotgun (WGS) entry which is preliminary data.</text>
</comment>
<accession>A0A1G1WD01</accession>
<evidence type="ECO:0000256" key="3">
    <source>
        <dbReference type="ARBA" id="ARBA00022960"/>
    </source>
</evidence>
<dbReference type="GO" id="GO:0016755">
    <property type="term" value="F:aminoacyltransferase activity"/>
    <property type="evidence" value="ECO:0007669"/>
    <property type="project" value="InterPro"/>
</dbReference>
<dbReference type="InterPro" id="IPR003447">
    <property type="entry name" value="FEMABX"/>
</dbReference>
<keyword evidence="6" id="KW-0961">Cell wall biogenesis/degradation</keyword>
<dbReference type="InterPro" id="IPR016181">
    <property type="entry name" value="Acyl_CoA_acyltransferase"/>
</dbReference>
<dbReference type="GO" id="GO:0009252">
    <property type="term" value="P:peptidoglycan biosynthetic process"/>
    <property type="evidence" value="ECO:0007669"/>
    <property type="project" value="UniProtKB-KW"/>
</dbReference>
<dbReference type="STRING" id="1802596.A2Z11_03735"/>
<evidence type="ECO:0000256" key="5">
    <source>
        <dbReference type="ARBA" id="ARBA00023315"/>
    </source>
</evidence>
<dbReference type="GO" id="GO:0008360">
    <property type="term" value="P:regulation of cell shape"/>
    <property type="evidence" value="ECO:0007669"/>
    <property type="project" value="UniProtKB-KW"/>
</dbReference>